<feature type="compositionally biased region" description="Low complexity" evidence="1">
    <location>
        <begin position="307"/>
        <end position="316"/>
    </location>
</feature>
<feature type="region of interest" description="Disordered" evidence="1">
    <location>
        <begin position="171"/>
        <end position="190"/>
    </location>
</feature>
<name>A0ABR2JBM3_9PEZI</name>
<feature type="compositionally biased region" description="Polar residues" evidence="1">
    <location>
        <begin position="545"/>
        <end position="555"/>
    </location>
</feature>
<evidence type="ECO:0000313" key="3">
    <source>
        <dbReference type="Proteomes" id="UP001390339"/>
    </source>
</evidence>
<dbReference type="Proteomes" id="UP001390339">
    <property type="component" value="Unassembled WGS sequence"/>
</dbReference>
<feature type="region of interest" description="Disordered" evidence="1">
    <location>
        <begin position="675"/>
        <end position="725"/>
    </location>
</feature>
<keyword evidence="3" id="KW-1185">Reference proteome</keyword>
<feature type="region of interest" description="Disordered" evidence="1">
    <location>
        <begin position="1"/>
        <end position="45"/>
    </location>
</feature>
<sequence>MNWTEGNLARHSRGKSAKNEVLKRQKQHFAKARSRLLNGGSRQSPVTISFMDTPIARQPPAHVNPSGHVDIFSDRDQHHPSLARVGSNTSRGQHHHHSRVEEHGRHGPFTAKPEVSRGEPSAKRTATRKAEATLESASREKRRKLLDKTDWAGLTMQQPLELTFPGQIRAGRTWNNTDQSELNTGKSRDALRERLAKRGRSRHFNNDGNKNLQPAERIKVQVGSQDTYMGNVSSPLSIRKRPTAAGIGRPIEICTDGSDLSHTPTRRSDLARQRRKSSLHSIHEQRLKERDNRRSSPREFRTPPGATTSSKVSSETSSTRVAFASAPIIQPAPLRADPFHVLRWSPAVSVSSGSLDVEIGQPRFRPDAVDIADNEKWKTLVDSSDHLIPLTRGSSLLNSPHIIPVLSPGISEMLTRRENSCAKFIGSAHAQVGESTPPETRCSLAANAATGDCDSDPPAVQPPPKSQAVSLEMRKREGAKTPNDIDENMTWMKFLFDSDGDDFERRAIQEAAQLAARKIRPSESPEEISTTNGTRRKTKQAGGTEPSSENSQSSRCMVARPDVHEGASLEGSDGIASTTVTSASRIATHGSVDSSDSTHNQHLEAGITCNGVDDTTLYDSPPLESETSAMNTVISDVETTGATKATSDNSERSQDLQRTYRFAAPQGFVGKHAHSDKLRGVQMPPPHTAVGSKRRGRRKKALDGRMSIRELPNFDGDPIEDIEED</sequence>
<protein>
    <submittedName>
        <fullName evidence="2">Uncharacterized protein</fullName>
    </submittedName>
</protein>
<evidence type="ECO:0000313" key="2">
    <source>
        <dbReference type="EMBL" id="KAK8874660.1"/>
    </source>
</evidence>
<feature type="region of interest" description="Disordered" evidence="1">
    <location>
        <begin position="79"/>
        <end position="141"/>
    </location>
</feature>
<accession>A0ABR2JBM3</accession>
<comment type="caution">
    <text evidence="2">The sequence shown here is derived from an EMBL/GenBank/DDBJ whole genome shotgun (WGS) entry which is preliminary data.</text>
</comment>
<feature type="region of interest" description="Disordered" evidence="1">
    <location>
        <begin position="448"/>
        <end position="484"/>
    </location>
</feature>
<evidence type="ECO:0000256" key="1">
    <source>
        <dbReference type="SAM" id="MobiDB-lite"/>
    </source>
</evidence>
<reference evidence="2 3" key="1">
    <citation type="journal article" date="2024" name="IMA Fungus">
        <title>Apiospora arundinis, a panoply of carbohydrate-active enzymes and secondary metabolites.</title>
        <authorList>
            <person name="Sorensen T."/>
            <person name="Petersen C."/>
            <person name="Muurmann A.T."/>
            <person name="Christiansen J.V."/>
            <person name="Brundto M.L."/>
            <person name="Overgaard C.K."/>
            <person name="Boysen A.T."/>
            <person name="Wollenberg R.D."/>
            <person name="Larsen T.O."/>
            <person name="Sorensen J.L."/>
            <person name="Nielsen K.L."/>
            <person name="Sondergaard T.E."/>
        </authorList>
    </citation>
    <scope>NUCLEOTIDE SEQUENCE [LARGE SCALE GENOMIC DNA]</scope>
    <source>
        <strain evidence="2 3">AAU 773</strain>
    </source>
</reference>
<organism evidence="2 3">
    <name type="scientific">Apiospora arundinis</name>
    <dbReference type="NCBI Taxonomy" id="335852"/>
    <lineage>
        <taxon>Eukaryota</taxon>
        <taxon>Fungi</taxon>
        <taxon>Dikarya</taxon>
        <taxon>Ascomycota</taxon>
        <taxon>Pezizomycotina</taxon>
        <taxon>Sordariomycetes</taxon>
        <taxon>Xylariomycetidae</taxon>
        <taxon>Amphisphaeriales</taxon>
        <taxon>Apiosporaceae</taxon>
        <taxon>Apiospora</taxon>
    </lineage>
</organism>
<feature type="compositionally biased region" description="Basic residues" evidence="1">
    <location>
        <begin position="24"/>
        <end position="34"/>
    </location>
</feature>
<feature type="compositionally biased region" description="Polar residues" evidence="1">
    <location>
        <begin position="173"/>
        <end position="185"/>
    </location>
</feature>
<feature type="region of interest" description="Disordered" evidence="1">
    <location>
        <begin position="514"/>
        <end position="557"/>
    </location>
</feature>
<gene>
    <name evidence="2" type="ORF">PGQ11_005174</name>
</gene>
<feature type="compositionally biased region" description="Basic and acidic residues" evidence="1">
    <location>
        <begin position="114"/>
        <end position="132"/>
    </location>
</feature>
<feature type="compositionally biased region" description="Basic and acidic residues" evidence="1">
    <location>
        <begin position="281"/>
        <end position="301"/>
    </location>
</feature>
<feature type="region of interest" description="Disordered" evidence="1">
    <location>
        <begin position="249"/>
        <end position="316"/>
    </location>
</feature>
<proteinExistence type="predicted"/>
<dbReference type="EMBL" id="JAPCWZ010000003">
    <property type="protein sequence ID" value="KAK8874660.1"/>
    <property type="molecule type" value="Genomic_DNA"/>
</dbReference>